<dbReference type="SUPFAM" id="SSF56784">
    <property type="entry name" value="HAD-like"/>
    <property type="match status" value="1"/>
</dbReference>
<dbReference type="InterPro" id="IPR023214">
    <property type="entry name" value="HAD_sf"/>
</dbReference>
<dbReference type="InterPro" id="IPR051806">
    <property type="entry name" value="HAD-like_SPP"/>
</dbReference>
<proteinExistence type="inferred from homology"/>
<dbReference type="FunFam" id="3.40.50.1000:FF:000038">
    <property type="entry name" value="Fructose-1-phosphate/6-phosphogluconate phosphatase"/>
    <property type="match status" value="1"/>
</dbReference>
<dbReference type="GO" id="GO:0046872">
    <property type="term" value="F:metal ion binding"/>
    <property type="evidence" value="ECO:0007669"/>
    <property type="project" value="UniProtKB-KW"/>
</dbReference>
<dbReference type="InterPro" id="IPR036412">
    <property type="entry name" value="HAD-like_sf"/>
</dbReference>
<dbReference type="SFLD" id="SFLDG01129">
    <property type="entry name" value="C1.5:_HAD__Beta-PGM__Phosphata"/>
    <property type="match status" value="1"/>
</dbReference>
<protein>
    <submittedName>
        <fullName evidence="3">HAD-superfamily hydrolase, subfamily IA</fullName>
    </submittedName>
</protein>
<dbReference type="SFLD" id="SFLDS00003">
    <property type="entry name" value="Haloacid_Dehalogenase"/>
    <property type="match status" value="1"/>
</dbReference>
<dbReference type="AlphaFoldDB" id="A0A0N1QX45"/>
<dbReference type="PANTHER" id="PTHR43481">
    <property type="entry name" value="FRUCTOSE-1-PHOSPHATE PHOSPHATASE"/>
    <property type="match status" value="1"/>
</dbReference>
<dbReference type="NCBIfam" id="TIGR02009">
    <property type="entry name" value="PGMB-YQAB-SF"/>
    <property type="match status" value="1"/>
</dbReference>
<dbReference type="CDD" id="cd07505">
    <property type="entry name" value="HAD_BPGM-like"/>
    <property type="match status" value="1"/>
</dbReference>
<dbReference type="KEGG" id="sew:SeSA_A2970"/>
<accession>A0A0N1QX45</accession>
<evidence type="ECO:0000313" key="4">
    <source>
        <dbReference type="Proteomes" id="UP000001865"/>
    </source>
</evidence>
<evidence type="ECO:0000256" key="2">
    <source>
        <dbReference type="ARBA" id="ARBA00022723"/>
    </source>
</evidence>
<gene>
    <name evidence="3" type="ordered locus">SeSA_A2970</name>
</gene>
<dbReference type="NCBIfam" id="TIGR01509">
    <property type="entry name" value="HAD-SF-IA-v3"/>
    <property type="match status" value="1"/>
</dbReference>
<name>A0A0N1QX45_SALSV</name>
<evidence type="ECO:0000256" key="1">
    <source>
        <dbReference type="ARBA" id="ARBA00006171"/>
    </source>
</evidence>
<sequence>MHHILHTFSDEDADKIAVITAGIRRITLRQQRPIRRIILPDTSLPCNRFSPYPEYTSSSLLATKSTNCDKVLSGYSVCENTMYARYAGLIFDMDGTLLDTEPTHRKAWREVLGRYGLRFDEQAMVALNGSPTWLIAQSIIELNHADLDPLSLAREKTDAVKSILLDCVEPLPLVEVVKAWHGRRPMSVGTGSESAIAEALLAHLGLRRYFDAVVAADHVQHHKPAPDTFLLCAQRMGVMPTQCVVFEDADFGLQAARAAGMDAVDVRLL</sequence>
<dbReference type="InterPro" id="IPR010976">
    <property type="entry name" value="B-phosphoglucomutase_hydrolase"/>
</dbReference>
<dbReference type="PRINTS" id="PR00413">
    <property type="entry name" value="HADHALOGNASE"/>
</dbReference>
<dbReference type="Pfam" id="PF00702">
    <property type="entry name" value="Hydrolase"/>
    <property type="match status" value="1"/>
</dbReference>
<dbReference type="PANTHER" id="PTHR43481:SF4">
    <property type="entry name" value="GLYCEROL-1-PHOSPHATE PHOSPHOHYDROLASE 1-RELATED"/>
    <property type="match status" value="1"/>
</dbReference>
<comment type="similarity">
    <text evidence="1">Belongs to the HAD-like hydrolase superfamily. CbbY/CbbZ/Gph/YieH family.</text>
</comment>
<dbReference type="HOGENOM" id="CLU_045011_13_3_6"/>
<keyword evidence="2" id="KW-0479">Metal-binding</keyword>
<dbReference type="Gene3D" id="1.10.150.240">
    <property type="entry name" value="Putative phosphatase, domain 2"/>
    <property type="match status" value="1"/>
</dbReference>
<dbReference type="Gene3D" id="3.40.50.1000">
    <property type="entry name" value="HAD superfamily/HAD-like"/>
    <property type="match status" value="1"/>
</dbReference>
<evidence type="ECO:0000313" key="3">
    <source>
        <dbReference type="EMBL" id="ACF91004.1"/>
    </source>
</evidence>
<dbReference type="NCBIfam" id="NF008000">
    <property type="entry name" value="PRK10725.1"/>
    <property type="match status" value="1"/>
</dbReference>
<dbReference type="FunFam" id="1.10.150.240:FF:000002">
    <property type="entry name" value="Fructose-1-phosphate/6-phosphogluconate phosphatase"/>
    <property type="match status" value="1"/>
</dbReference>
<dbReference type="GO" id="GO:0050308">
    <property type="term" value="F:sugar-phosphatase activity"/>
    <property type="evidence" value="ECO:0007669"/>
    <property type="project" value="TreeGrafter"/>
</dbReference>
<organism evidence="3 4">
    <name type="scientific">Salmonella schwarzengrund (strain CVM19633)</name>
    <dbReference type="NCBI Taxonomy" id="439843"/>
    <lineage>
        <taxon>Bacteria</taxon>
        <taxon>Pseudomonadati</taxon>
        <taxon>Pseudomonadota</taxon>
        <taxon>Gammaproteobacteria</taxon>
        <taxon>Enterobacterales</taxon>
        <taxon>Enterobacteriaceae</taxon>
        <taxon>Salmonella</taxon>
    </lineage>
</organism>
<reference evidence="3 4" key="1">
    <citation type="journal article" date="2011" name="J. Bacteriol.">
        <title>Comparative genomics of 28 Salmonella enterica isolates: evidence for CRISPR-mediated adaptive sublineage evolution.</title>
        <authorList>
            <person name="Fricke W.F."/>
            <person name="Mammel M.K."/>
            <person name="McDermott P.F."/>
            <person name="Tartera C."/>
            <person name="White D.G."/>
            <person name="Leclerc J.E."/>
            <person name="Ravel J."/>
            <person name="Cebula T.A."/>
        </authorList>
    </citation>
    <scope>NUCLEOTIDE SEQUENCE [LARGE SCALE GENOMIC DNA]</scope>
    <source>
        <strain evidence="3 4">CVM19633</strain>
    </source>
</reference>
<dbReference type="EMBL" id="CP001127">
    <property type="protein sequence ID" value="ACF91004.1"/>
    <property type="molecule type" value="Genomic_DNA"/>
</dbReference>
<dbReference type="Proteomes" id="UP000001865">
    <property type="component" value="Chromosome"/>
</dbReference>
<keyword evidence="3" id="KW-0378">Hydrolase</keyword>
<dbReference type="InterPro" id="IPR006439">
    <property type="entry name" value="HAD-SF_hydro_IA"/>
</dbReference>
<dbReference type="InterPro" id="IPR023198">
    <property type="entry name" value="PGP-like_dom2"/>
</dbReference>